<dbReference type="EMBL" id="BGPR01004165">
    <property type="protein sequence ID" value="GBM96664.1"/>
    <property type="molecule type" value="Genomic_DNA"/>
</dbReference>
<evidence type="ECO:0000313" key="1">
    <source>
        <dbReference type="EMBL" id="GBM96664.1"/>
    </source>
</evidence>
<gene>
    <name evidence="1" type="ORF">AVEN_29482_1</name>
</gene>
<dbReference type="AlphaFoldDB" id="A0A4Y2K2W4"/>
<dbReference type="OrthoDB" id="10212305at2759"/>
<comment type="caution">
    <text evidence="1">The sequence shown here is derived from an EMBL/GenBank/DDBJ whole genome shotgun (WGS) entry which is preliminary data.</text>
</comment>
<reference evidence="1 2" key="1">
    <citation type="journal article" date="2019" name="Sci. Rep.">
        <title>Orb-weaving spider Araneus ventricosus genome elucidates the spidroin gene catalogue.</title>
        <authorList>
            <person name="Kono N."/>
            <person name="Nakamura H."/>
            <person name="Ohtoshi R."/>
            <person name="Moran D.A.P."/>
            <person name="Shinohara A."/>
            <person name="Yoshida Y."/>
            <person name="Fujiwara M."/>
            <person name="Mori M."/>
            <person name="Tomita M."/>
            <person name="Arakawa K."/>
        </authorList>
    </citation>
    <scope>NUCLEOTIDE SEQUENCE [LARGE SCALE GENOMIC DNA]</scope>
</reference>
<evidence type="ECO:0008006" key="3">
    <source>
        <dbReference type="Google" id="ProtNLM"/>
    </source>
</evidence>
<sequence length="168" mass="18943">MAAKGTETRVATGDADTYIVRSGLEKATSHPRERRRPSRVTDCFGTTRKDFSLQVFCYCTTIQPQLHARNRNSASDGLLEYPPYSPDLAQSDFHFFGPSKKHLRGPHFRTDAEVQRAVLTRLQDLDADLLYPVSIRWCTNGTNASKPIVTMGRSTVKPRLTELWLSEA</sequence>
<dbReference type="GO" id="GO:0003676">
    <property type="term" value="F:nucleic acid binding"/>
    <property type="evidence" value="ECO:0007669"/>
    <property type="project" value="InterPro"/>
</dbReference>
<organism evidence="1 2">
    <name type="scientific">Araneus ventricosus</name>
    <name type="common">Orbweaver spider</name>
    <name type="synonym">Epeira ventricosa</name>
    <dbReference type="NCBI Taxonomy" id="182803"/>
    <lineage>
        <taxon>Eukaryota</taxon>
        <taxon>Metazoa</taxon>
        <taxon>Ecdysozoa</taxon>
        <taxon>Arthropoda</taxon>
        <taxon>Chelicerata</taxon>
        <taxon>Arachnida</taxon>
        <taxon>Araneae</taxon>
        <taxon>Araneomorphae</taxon>
        <taxon>Entelegynae</taxon>
        <taxon>Araneoidea</taxon>
        <taxon>Araneidae</taxon>
        <taxon>Araneus</taxon>
    </lineage>
</organism>
<dbReference type="Proteomes" id="UP000499080">
    <property type="component" value="Unassembled WGS sequence"/>
</dbReference>
<evidence type="ECO:0000313" key="2">
    <source>
        <dbReference type="Proteomes" id="UP000499080"/>
    </source>
</evidence>
<accession>A0A4Y2K2W4</accession>
<dbReference type="InterPro" id="IPR036397">
    <property type="entry name" value="RNaseH_sf"/>
</dbReference>
<name>A0A4Y2K2W4_ARAVE</name>
<dbReference type="Gene3D" id="3.30.420.10">
    <property type="entry name" value="Ribonuclease H-like superfamily/Ribonuclease H"/>
    <property type="match status" value="1"/>
</dbReference>
<keyword evidence="2" id="KW-1185">Reference proteome</keyword>
<protein>
    <recommendedName>
        <fullName evidence="3">Tc1-like transposase DDE domain-containing protein</fullName>
    </recommendedName>
</protein>
<proteinExistence type="predicted"/>